<gene>
    <name evidence="1" type="ORF">SEMRO_4494_G354130.1</name>
</gene>
<dbReference type="EMBL" id="CAICTM010004492">
    <property type="protein sequence ID" value="CAB9531972.1"/>
    <property type="molecule type" value="Genomic_DNA"/>
</dbReference>
<name>A0A9N8HZY6_9STRA</name>
<comment type="caution">
    <text evidence="1">The sequence shown here is derived from an EMBL/GenBank/DDBJ whole genome shotgun (WGS) entry which is preliminary data.</text>
</comment>
<dbReference type="Proteomes" id="UP001153069">
    <property type="component" value="Unassembled WGS sequence"/>
</dbReference>
<sequence length="218" mass="23732">MARGGPTRGTEAPPSITGMVPASVMRDVLQHMRLTNRELTQITASVSVLDAVKQELSGVKGLLQVMAERDVTVPVAELAQKAAQGFRQVASSYQQGSQCMEERIAALEKKVIAKMKDATTDMKRHTTQKCTVVSDQQTMAGPSNQKIMDRLVAQDSILNHMDNNIDKLEVHVKKTVHILDTKCPHSNLKSPPAAALEGIPLLDQEDTALVETIPVMSI</sequence>
<keyword evidence="2" id="KW-1185">Reference proteome</keyword>
<accession>A0A9N8HZY6</accession>
<protein>
    <submittedName>
        <fullName evidence="1">Uncharacterized protein</fullName>
    </submittedName>
</protein>
<reference evidence="1" key="1">
    <citation type="submission" date="2020-06" db="EMBL/GenBank/DDBJ databases">
        <authorList>
            <consortium name="Plant Systems Biology data submission"/>
        </authorList>
    </citation>
    <scope>NUCLEOTIDE SEQUENCE</scope>
    <source>
        <strain evidence="1">D6</strain>
    </source>
</reference>
<dbReference type="AlphaFoldDB" id="A0A9N8HZY6"/>
<proteinExistence type="predicted"/>
<organism evidence="1 2">
    <name type="scientific">Seminavis robusta</name>
    <dbReference type="NCBI Taxonomy" id="568900"/>
    <lineage>
        <taxon>Eukaryota</taxon>
        <taxon>Sar</taxon>
        <taxon>Stramenopiles</taxon>
        <taxon>Ochrophyta</taxon>
        <taxon>Bacillariophyta</taxon>
        <taxon>Bacillariophyceae</taxon>
        <taxon>Bacillariophycidae</taxon>
        <taxon>Naviculales</taxon>
        <taxon>Naviculaceae</taxon>
        <taxon>Seminavis</taxon>
    </lineage>
</organism>
<evidence type="ECO:0000313" key="1">
    <source>
        <dbReference type="EMBL" id="CAB9531972.1"/>
    </source>
</evidence>
<evidence type="ECO:0000313" key="2">
    <source>
        <dbReference type="Proteomes" id="UP001153069"/>
    </source>
</evidence>